<evidence type="ECO:0000313" key="8">
    <source>
        <dbReference type="Proteomes" id="UP000825729"/>
    </source>
</evidence>
<dbReference type="InterPro" id="IPR010920">
    <property type="entry name" value="LSM_dom_sf"/>
</dbReference>
<proteinExistence type="inferred from homology"/>
<gene>
    <name evidence="7" type="ORF">H6P81_001664</name>
</gene>
<feature type="domain" description="Mechanosensitive ion channel MscS" evidence="6">
    <location>
        <begin position="357"/>
        <end position="424"/>
    </location>
</feature>
<dbReference type="PANTHER" id="PTHR30566:SF5">
    <property type="entry name" value="MECHANOSENSITIVE ION CHANNEL PROTEIN 1, MITOCHONDRIAL-RELATED"/>
    <property type="match status" value="1"/>
</dbReference>
<reference evidence="7 8" key="1">
    <citation type="submission" date="2021-07" db="EMBL/GenBank/DDBJ databases">
        <title>The Aristolochia fimbriata genome: insights into angiosperm evolution, floral development and chemical biosynthesis.</title>
        <authorList>
            <person name="Jiao Y."/>
        </authorList>
    </citation>
    <scope>NUCLEOTIDE SEQUENCE [LARGE SCALE GENOMIC DNA]</scope>
    <source>
        <strain evidence="7">IBCAS-2021</strain>
        <tissue evidence="7">Leaf</tissue>
    </source>
</reference>
<accession>A0AAV7FBE5</accession>
<dbReference type="SUPFAM" id="SSF50182">
    <property type="entry name" value="Sm-like ribonucleoproteins"/>
    <property type="match status" value="1"/>
</dbReference>
<dbReference type="Gene3D" id="2.30.30.60">
    <property type="match status" value="1"/>
</dbReference>
<dbReference type="GO" id="GO:0016020">
    <property type="term" value="C:membrane"/>
    <property type="evidence" value="ECO:0007669"/>
    <property type="project" value="UniProtKB-SubCell"/>
</dbReference>
<keyword evidence="8" id="KW-1185">Reference proteome</keyword>
<keyword evidence="5" id="KW-0472">Membrane</keyword>
<evidence type="ECO:0000256" key="2">
    <source>
        <dbReference type="ARBA" id="ARBA00008017"/>
    </source>
</evidence>
<organism evidence="7 8">
    <name type="scientific">Aristolochia fimbriata</name>
    <name type="common">White veined hardy Dutchman's pipe vine</name>
    <dbReference type="NCBI Taxonomy" id="158543"/>
    <lineage>
        <taxon>Eukaryota</taxon>
        <taxon>Viridiplantae</taxon>
        <taxon>Streptophyta</taxon>
        <taxon>Embryophyta</taxon>
        <taxon>Tracheophyta</taxon>
        <taxon>Spermatophyta</taxon>
        <taxon>Magnoliopsida</taxon>
        <taxon>Magnoliidae</taxon>
        <taxon>Piperales</taxon>
        <taxon>Aristolochiaceae</taxon>
        <taxon>Aristolochia</taxon>
    </lineage>
</organism>
<evidence type="ECO:0000313" key="7">
    <source>
        <dbReference type="EMBL" id="KAG9457156.1"/>
    </source>
</evidence>
<sequence>MLRVAAGHRRFPAVVDGRCLVNLPVTFESKSFILAVADIIEFFRLKHVSDSSTSPCYAPKACCPFVWSQSTKDTRYYGTSLFPTYSSKYINSRTAFFAGANGMFTVRPYSSDVGRKLDEIGASASPVDGVNTDGTDWGESLKVAYKSVLDASSFAKEKVGEVVDELVPHVQQFLDLHPSWKTVIIPVGGTLSAALVAWIIMPKLLQKLHAYLSPGPFALLSGSIGQEKTPYKRSIWGALEDPTRYFITFMAFSQLAALIAPNTITSQHIVQAWRATFALAFVWFLYRWKSNVFTHALATQSVPGLDRERLVALDKLSSLGLLVLGLMASAEACGVAVQSILTVGGIGGVATAFAARDILGNLLNGLSLQFSRPFSIGDTIKAGSIEGQVIEMGLTSTSLLSSEKFPIIVPNSLFSSQAIVNKSRARWRAIMTKIPLLINDLEKVPQVSEDIKSALRLNPKIFMEKEAPYCYLSHVENSFAELTIGYNLRHMSREEMYAAQQDILLEVIQIIKKHGAALGSTLQDMR</sequence>
<evidence type="ECO:0000259" key="6">
    <source>
        <dbReference type="Pfam" id="PF00924"/>
    </source>
</evidence>
<dbReference type="EMBL" id="JAINDJ010000002">
    <property type="protein sequence ID" value="KAG9457156.1"/>
    <property type="molecule type" value="Genomic_DNA"/>
</dbReference>
<dbReference type="InterPro" id="IPR023408">
    <property type="entry name" value="MscS_beta-dom_sf"/>
</dbReference>
<dbReference type="Pfam" id="PF00924">
    <property type="entry name" value="MS_channel_2nd"/>
    <property type="match status" value="1"/>
</dbReference>
<name>A0AAV7FBE5_ARIFI</name>
<evidence type="ECO:0000256" key="5">
    <source>
        <dbReference type="ARBA" id="ARBA00023136"/>
    </source>
</evidence>
<dbReference type="Gene3D" id="1.10.287.1260">
    <property type="match status" value="1"/>
</dbReference>
<keyword evidence="4" id="KW-1133">Transmembrane helix</keyword>
<dbReference type="GO" id="GO:0055085">
    <property type="term" value="P:transmembrane transport"/>
    <property type="evidence" value="ECO:0007669"/>
    <property type="project" value="InterPro"/>
</dbReference>
<evidence type="ECO:0000256" key="4">
    <source>
        <dbReference type="ARBA" id="ARBA00022989"/>
    </source>
</evidence>
<dbReference type="Proteomes" id="UP000825729">
    <property type="component" value="Unassembled WGS sequence"/>
</dbReference>
<dbReference type="InterPro" id="IPR011014">
    <property type="entry name" value="MscS_channel_TM-2"/>
</dbReference>
<evidence type="ECO:0000256" key="3">
    <source>
        <dbReference type="ARBA" id="ARBA00022692"/>
    </source>
</evidence>
<evidence type="ECO:0000256" key="1">
    <source>
        <dbReference type="ARBA" id="ARBA00004141"/>
    </source>
</evidence>
<dbReference type="SUPFAM" id="SSF82861">
    <property type="entry name" value="Mechanosensitive channel protein MscS (YggB), transmembrane region"/>
    <property type="match status" value="1"/>
</dbReference>
<protein>
    <recommendedName>
        <fullName evidence="6">Mechanosensitive ion channel MscS domain-containing protein</fullName>
    </recommendedName>
</protein>
<dbReference type="PANTHER" id="PTHR30566">
    <property type="entry name" value="YNAI-RELATED MECHANOSENSITIVE ION CHANNEL"/>
    <property type="match status" value="1"/>
</dbReference>
<dbReference type="AlphaFoldDB" id="A0AAV7FBE5"/>
<dbReference type="InterPro" id="IPR006685">
    <property type="entry name" value="MscS_channel_2nd"/>
</dbReference>
<keyword evidence="3" id="KW-0812">Transmembrane</keyword>
<comment type="subcellular location">
    <subcellularLocation>
        <location evidence="1">Membrane</location>
        <topology evidence="1">Multi-pass membrane protein</topology>
    </subcellularLocation>
</comment>
<comment type="similarity">
    <text evidence="2">Belongs to the MscS (TC 1.A.23) family.</text>
</comment>
<comment type="caution">
    <text evidence="7">The sequence shown here is derived from an EMBL/GenBank/DDBJ whole genome shotgun (WGS) entry which is preliminary data.</text>
</comment>